<organism evidence="4 5">
    <name type="scientific">Candidatus Anaerostipes avistercoris</name>
    <dbReference type="NCBI Taxonomy" id="2838462"/>
    <lineage>
        <taxon>Bacteria</taxon>
        <taxon>Bacillati</taxon>
        <taxon>Bacillota</taxon>
        <taxon>Clostridia</taxon>
        <taxon>Lachnospirales</taxon>
        <taxon>Lachnospiraceae</taxon>
        <taxon>Anaerostipes</taxon>
    </lineage>
</organism>
<dbReference type="CDD" id="cd04194">
    <property type="entry name" value="GT8_A4GalT_like"/>
    <property type="match status" value="1"/>
</dbReference>
<accession>A0A9D2PG38</accession>
<dbReference type="GO" id="GO:0046872">
    <property type="term" value="F:metal ion binding"/>
    <property type="evidence" value="ECO:0007669"/>
    <property type="project" value="UniProtKB-KW"/>
</dbReference>
<evidence type="ECO:0000256" key="3">
    <source>
        <dbReference type="ARBA" id="ARBA00022723"/>
    </source>
</evidence>
<name>A0A9D2PG38_9FIRM</name>
<dbReference type="InterPro" id="IPR050748">
    <property type="entry name" value="Glycosyltrans_8_dom-fam"/>
</dbReference>
<dbReference type="AlphaFoldDB" id="A0A9D2PG38"/>
<evidence type="ECO:0000313" key="4">
    <source>
        <dbReference type="EMBL" id="HJC49312.1"/>
    </source>
</evidence>
<sequence>MNLLMTLDDHYVHPCSVMMHSILTSNPSSDISFYVIYQNLSEESRQTLKQRAGDSCITFIRFPDSLLSQCPTSKRYPKEMYFRLFAPELLPDSLDRILYLDPDLVVINPLDDLYAMDFEGNSFIAATHVQKFFRKFNEHRLNLEENTPYINTGVLLMNLEILRKKHSGEAIRSYIDKNRRRLLLPDQDVFTALYGQKTKIADASLYNLGEIYLITHKMTKQMSDISIDWVRSNTVIVHYYGKNKPWKKDYKGSLDVFYHEILSDMESQGTPHT</sequence>
<dbReference type="PANTHER" id="PTHR13778">
    <property type="entry name" value="GLYCOSYLTRANSFERASE 8 DOMAIN-CONTAINING PROTEIN"/>
    <property type="match status" value="1"/>
</dbReference>
<dbReference type="Proteomes" id="UP000823904">
    <property type="component" value="Unassembled WGS sequence"/>
</dbReference>
<evidence type="ECO:0000256" key="1">
    <source>
        <dbReference type="ARBA" id="ARBA00022676"/>
    </source>
</evidence>
<dbReference type="EMBL" id="DWWD01000009">
    <property type="protein sequence ID" value="HJC49312.1"/>
    <property type="molecule type" value="Genomic_DNA"/>
</dbReference>
<dbReference type="SUPFAM" id="SSF53448">
    <property type="entry name" value="Nucleotide-diphospho-sugar transferases"/>
    <property type="match status" value="1"/>
</dbReference>
<keyword evidence="3" id="KW-0479">Metal-binding</keyword>
<reference evidence="4" key="2">
    <citation type="submission" date="2021-04" db="EMBL/GenBank/DDBJ databases">
        <authorList>
            <person name="Gilroy R."/>
        </authorList>
    </citation>
    <scope>NUCLEOTIDE SEQUENCE</scope>
    <source>
        <strain evidence="4">ChiSjej3B21-8574</strain>
    </source>
</reference>
<comment type="caution">
    <text evidence="4">The sequence shown here is derived from an EMBL/GenBank/DDBJ whole genome shotgun (WGS) entry which is preliminary data.</text>
</comment>
<gene>
    <name evidence="4" type="ORF">H9754_01805</name>
</gene>
<dbReference type="PANTHER" id="PTHR13778:SF47">
    <property type="entry name" value="LIPOPOLYSACCHARIDE 1,3-GALACTOSYLTRANSFERASE"/>
    <property type="match status" value="1"/>
</dbReference>
<evidence type="ECO:0000313" key="5">
    <source>
        <dbReference type="Proteomes" id="UP000823904"/>
    </source>
</evidence>
<keyword evidence="2" id="KW-0808">Transferase</keyword>
<evidence type="ECO:0000256" key="2">
    <source>
        <dbReference type="ARBA" id="ARBA00022679"/>
    </source>
</evidence>
<dbReference type="InterPro" id="IPR002495">
    <property type="entry name" value="Glyco_trans_8"/>
</dbReference>
<reference evidence="4" key="1">
    <citation type="journal article" date="2021" name="PeerJ">
        <title>Extensive microbial diversity within the chicken gut microbiome revealed by metagenomics and culture.</title>
        <authorList>
            <person name="Gilroy R."/>
            <person name="Ravi A."/>
            <person name="Getino M."/>
            <person name="Pursley I."/>
            <person name="Horton D.L."/>
            <person name="Alikhan N.F."/>
            <person name="Baker D."/>
            <person name="Gharbi K."/>
            <person name="Hall N."/>
            <person name="Watson M."/>
            <person name="Adriaenssens E.M."/>
            <person name="Foster-Nyarko E."/>
            <person name="Jarju S."/>
            <person name="Secka A."/>
            <person name="Antonio M."/>
            <person name="Oren A."/>
            <person name="Chaudhuri R.R."/>
            <person name="La Ragione R."/>
            <person name="Hildebrand F."/>
            <person name="Pallen M.J."/>
        </authorList>
    </citation>
    <scope>NUCLEOTIDE SEQUENCE</scope>
    <source>
        <strain evidence="4">ChiSjej3B21-8574</strain>
    </source>
</reference>
<keyword evidence="1" id="KW-0328">Glycosyltransferase</keyword>
<protein>
    <submittedName>
        <fullName evidence="4">Glycosyltransferase family 8 protein</fullName>
    </submittedName>
</protein>
<dbReference type="Pfam" id="PF01501">
    <property type="entry name" value="Glyco_transf_8"/>
    <property type="match status" value="1"/>
</dbReference>
<dbReference type="GO" id="GO:0016757">
    <property type="term" value="F:glycosyltransferase activity"/>
    <property type="evidence" value="ECO:0007669"/>
    <property type="project" value="UniProtKB-KW"/>
</dbReference>
<proteinExistence type="predicted"/>
<dbReference type="InterPro" id="IPR029044">
    <property type="entry name" value="Nucleotide-diphossugar_trans"/>
</dbReference>
<dbReference type="Gene3D" id="3.90.550.10">
    <property type="entry name" value="Spore Coat Polysaccharide Biosynthesis Protein SpsA, Chain A"/>
    <property type="match status" value="1"/>
</dbReference>